<name>A0ABV4BKT7_9CLOT</name>
<comment type="caution">
    <text evidence="1">The sequence shown here is derived from an EMBL/GenBank/DDBJ whole genome shotgun (WGS) entry which is preliminary data.</text>
</comment>
<proteinExistence type="predicted"/>
<organism evidence="1 2">
    <name type="scientific">Clostridium moutaii</name>
    <dbReference type="NCBI Taxonomy" id="3240932"/>
    <lineage>
        <taxon>Bacteria</taxon>
        <taxon>Bacillati</taxon>
        <taxon>Bacillota</taxon>
        <taxon>Clostridia</taxon>
        <taxon>Eubacteriales</taxon>
        <taxon>Clostridiaceae</taxon>
        <taxon>Clostridium</taxon>
    </lineage>
</organism>
<protein>
    <submittedName>
        <fullName evidence="1">Uncharacterized protein</fullName>
    </submittedName>
</protein>
<dbReference type="EMBL" id="JBGEWD010000002">
    <property type="protein sequence ID" value="MEY7999155.1"/>
    <property type="molecule type" value="Genomic_DNA"/>
</dbReference>
<evidence type="ECO:0000313" key="2">
    <source>
        <dbReference type="Proteomes" id="UP001564657"/>
    </source>
</evidence>
<evidence type="ECO:0000313" key="1">
    <source>
        <dbReference type="EMBL" id="MEY7999155.1"/>
    </source>
</evidence>
<gene>
    <name evidence="1" type="ORF">AB8U03_02905</name>
</gene>
<reference evidence="1 2" key="1">
    <citation type="submission" date="2024-08" db="EMBL/GenBank/DDBJ databases">
        <title>Clostridium lapicellarii sp. nov., and Clostridium renhuaiense sp. nov., two species isolated from the mud in a fermentation cellar used for producing sauce-flavour Chinese liquors.</title>
        <authorList>
            <person name="Yang F."/>
            <person name="Wang H."/>
            <person name="Chen L.Q."/>
            <person name="Zhou N."/>
            <person name="Lu J.J."/>
            <person name="Pu X.X."/>
            <person name="Wan B."/>
            <person name="Wang L."/>
            <person name="Liu S.J."/>
        </authorList>
    </citation>
    <scope>NUCLEOTIDE SEQUENCE [LARGE SCALE GENOMIC DNA]</scope>
    <source>
        <strain evidence="1 2">MT-5</strain>
    </source>
</reference>
<keyword evidence="2" id="KW-1185">Reference proteome</keyword>
<sequence length="280" mass="32614">MSRMSHARYRNFEDPVSAIEIDENYNSYNEEDRRQFKCIFCNSQVQFSRGKSHDDPHFKNWPNTNHKDGCCVPNAEKQRNTFSGDVDLEVLVSTILPRSMRLDTPNTPPSVSRGKRAKRFGGKTTQKFIYQIKNLLDSKNKFNIKPEYEDLKLLVEDGKQVSIKDIIKTQDEIIDIIDQSNGNEVICILRGNTSRPYKRGSNYVIPMTKGKNPEYKNSKSFNLFISYEYVEKNTNLVDEIKNSLIICYGIAEKTKYGYQMELYSIKNQVEILKQFKKIEI</sequence>
<dbReference type="Proteomes" id="UP001564657">
    <property type="component" value="Unassembled WGS sequence"/>
</dbReference>
<dbReference type="RefSeq" id="WP_369703047.1">
    <property type="nucleotide sequence ID" value="NZ_JBGEWD010000002.1"/>
</dbReference>
<accession>A0ABV4BKT7</accession>